<dbReference type="Proteomes" id="UP001305779">
    <property type="component" value="Unassembled WGS sequence"/>
</dbReference>
<sequence>MHVDKPKARATAASKEKDRIAAELEDILSSIVDAINTRDFNPAAYPWTCMDENYRMIAAGAACVAKNKTEFLDGFRDYTSAHPSVRSEIVSMDTHVYAASGYAEIYVNVQNSGGPDVPLELKQMTVGVQEFRCVEGGKWFTVGQTTIMGLKDEFVAG</sequence>
<evidence type="ECO:0000313" key="2">
    <source>
        <dbReference type="Proteomes" id="UP001305779"/>
    </source>
</evidence>
<name>A0ABR0EAQ8_ZASCE</name>
<reference evidence="1 2" key="1">
    <citation type="journal article" date="2023" name="G3 (Bethesda)">
        <title>A chromosome-level genome assembly of Zasmidium syzygii isolated from banana leaves.</title>
        <authorList>
            <person name="van Westerhoven A.C."/>
            <person name="Mehrabi R."/>
            <person name="Talebi R."/>
            <person name="Steentjes M.B.F."/>
            <person name="Corcolon B."/>
            <person name="Chong P.A."/>
            <person name="Kema G.H.J."/>
            <person name="Seidl M.F."/>
        </authorList>
    </citation>
    <scope>NUCLEOTIDE SEQUENCE [LARGE SCALE GENOMIC DNA]</scope>
    <source>
        <strain evidence="1 2">P124</strain>
    </source>
</reference>
<accession>A0ABR0EAQ8</accession>
<gene>
    <name evidence="1" type="ORF">PRZ48_010979</name>
</gene>
<dbReference type="EMBL" id="JAXOVC010000008">
    <property type="protein sequence ID" value="KAK4498321.1"/>
    <property type="molecule type" value="Genomic_DNA"/>
</dbReference>
<evidence type="ECO:0008006" key="3">
    <source>
        <dbReference type="Google" id="ProtNLM"/>
    </source>
</evidence>
<organism evidence="1 2">
    <name type="scientific">Zasmidium cellare</name>
    <name type="common">Wine cellar mold</name>
    <name type="synonym">Racodium cellare</name>
    <dbReference type="NCBI Taxonomy" id="395010"/>
    <lineage>
        <taxon>Eukaryota</taxon>
        <taxon>Fungi</taxon>
        <taxon>Dikarya</taxon>
        <taxon>Ascomycota</taxon>
        <taxon>Pezizomycotina</taxon>
        <taxon>Dothideomycetes</taxon>
        <taxon>Dothideomycetidae</taxon>
        <taxon>Mycosphaerellales</taxon>
        <taxon>Mycosphaerellaceae</taxon>
        <taxon>Zasmidium</taxon>
    </lineage>
</organism>
<comment type="caution">
    <text evidence="1">The sequence shown here is derived from an EMBL/GenBank/DDBJ whole genome shotgun (WGS) entry which is preliminary data.</text>
</comment>
<evidence type="ECO:0000313" key="1">
    <source>
        <dbReference type="EMBL" id="KAK4498321.1"/>
    </source>
</evidence>
<keyword evidence="2" id="KW-1185">Reference proteome</keyword>
<protein>
    <recommendedName>
        <fullName evidence="3">SnoaL-like domain-containing protein</fullName>
    </recommendedName>
</protein>
<proteinExistence type="predicted"/>